<dbReference type="Gene3D" id="3.30.40.10">
    <property type="entry name" value="Zinc/RING finger domain, C3HC4 (zinc finger)"/>
    <property type="match status" value="1"/>
</dbReference>
<keyword evidence="1" id="KW-0479">Metal-binding</keyword>
<keyword evidence="5" id="KW-0812">Transmembrane</keyword>
<evidence type="ECO:0000256" key="2">
    <source>
        <dbReference type="ARBA" id="ARBA00022771"/>
    </source>
</evidence>
<dbReference type="SMART" id="SM00744">
    <property type="entry name" value="RINGv"/>
    <property type="match status" value="1"/>
</dbReference>
<dbReference type="InterPro" id="IPR013083">
    <property type="entry name" value="Znf_RING/FYVE/PHD"/>
</dbReference>
<evidence type="ECO:0000256" key="4">
    <source>
        <dbReference type="SAM" id="MobiDB-lite"/>
    </source>
</evidence>
<evidence type="ECO:0000256" key="5">
    <source>
        <dbReference type="SAM" id="Phobius"/>
    </source>
</evidence>
<dbReference type="Pfam" id="PF12906">
    <property type="entry name" value="RINGv"/>
    <property type="match status" value="1"/>
</dbReference>
<evidence type="ECO:0000313" key="7">
    <source>
        <dbReference type="EMBL" id="KAK9815367.1"/>
    </source>
</evidence>
<feature type="compositionally biased region" description="Polar residues" evidence="4">
    <location>
        <begin position="69"/>
        <end position="85"/>
    </location>
</feature>
<keyword evidence="2" id="KW-0863">Zinc-finger</keyword>
<feature type="region of interest" description="Disordered" evidence="4">
    <location>
        <begin position="53"/>
        <end position="103"/>
    </location>
</feature>
<dbReference type="AlphaFoldDB" id="A0AAW1Q4P2"/>
<keyword evidence="5" id="KW-0472">Membrane</keyword>
<proteinExistence type="predicted"/>
<feature type="region of interest" description="Disordered" evidence="4">
    <location>
        <begin position="117"/>
        <end position="150"/>
    </location>
</feature>
<sequence length="364" mass="38877">MSSVEPSEPSAQTVGDQVPLLTEHGVLQRMAQGLTQQRGSVSAAFRRAFSWRRRGTSDAAEPAGPAEHISQSSDIESGASASRQPDGNHASRREQADVDRTCSGDAASALQAVTVQGDAGHHVRSNDQGLEGPPCTPGSKVDTPQSTESSTAKRLFNRLLNQNSGRMAPSGSGSLPVCLICLENLSADDFGSGEAIALECNCRGDVAMRHRSCAIKWARVKGDLICDICKAPVRNLPELSPRALTETEGSEVDMGAFDDVDDRNHPHGMHGPFMAEQMPGSADLIFDCIRVTWVAMIICILFFEMNLASALWTGLVVGVAYTLFVRAMYSSQLAILQREQLRQAAALATPQESPPAPHAPVGMV</sequence>
<dbReference type="InterPro" id="IPR011016">
    <property type="entry name" value="Znf_RING-CH"/>
</dbReference>
<dbReference type="PROSITE" id="PS51292">
    <property type="entry name" value="ZF_RING_CH"/>
    <property type="match status" value="1"/>
</dbReference>
<name>A0AAW1Q4P2_9CHLO</name>
<keyword evidence="8" id="KW-1185">Reference proteome</keyword>
<evidence type="ECO:0000259" key="6">
    <source>
        <dbReference type="PROSITE" id="PS51292"/>
    </source>
</evidence>
<dbReference type="SUPFAM" id="SSF57850">
    <property type="entry name" value="RING/U-box"/>
    <property type="match status" value="1"/>
</dbReference>
<reference evidence="7 8" key="1">
    <citation type="journal article" date="2024" name="Nat. Commun.">
        <title>Phylogenomics reveals the evolutionary origins of lichenization in chlorophyte algae.</title>
        <authorList>
            <person name="Puginier C."/>
            <person name="Libourel C."/>
            <person name="Otte J."/>
            <person name="Skaloud P."/>
            <person name="Haon M."/>
            <person name="Grisel S."/>
            <person name="Petersen M."/>
            <person name="Berrin J.G."/>
            <person name="Delaux P.M."/>
            <person name="Dal Grande F."/>
            <person name="Keller J."/>
        </authorList>
    </citation>
    <scope>NUCLEOTIDE SEQUENCE [LARGE SCALE GENOMIC DNA]</scope>
    <source>
        <strain evidence="7 8">SAG 2043</strain>
    </source>
</reference>
<gene>
    <name evidence="7" type="ORF">WJX72_002353</name>
</gene>
<dbReference type="EMBL" id="JALJOR010000006">
    <property type="protein sequence ID" value="KAK9815367.1"/>
    <property type="molecule type" value="Genomic_DNA"/>
</dbReference>
<organism evidence="7 8">
    <name type="scientific">[Myrmecia] bisecta</name>
    <dbReference type="NCBI Taxonomy" id="41462"/>
    <lineage>
        <taxon>Eukaryota</taxon>
        <taxon>Viridiplantae</taxon>
        <taxon>Chlorophyta</taxon>
        <taxon>core chlorophytes</taxon>
        <taxon>Trebouxiophyceae</taxon>
        <taxon>Trebouxiales</taxon>
        <taxon>Trebouxiaceae</taxon>
        <taxon>Myrmecia</taxon>
    </lineage>
</organism>
<dbReference type="Proteomes" id="UP001489004">
    <property type="component" value="Unassembled WGS sequence"/>
</dbReference>
<dbReference type="PANTHER" id="PTHR46158:SF1">
    <property type="entry name" value="RING_U-BOX SUPERFAMILY PROTEIN"/>
    <property type="match status" value="1"/>
</dbReference>
<comment type="caution">
    <text evidence="7">The sequence shown here is derived from an EMBL/GenBank/DDBJ whole genome shotgun (WGS) entry which is preliminary data.</text>
</comment>
<evidence type="ECO:0000313" key="8">
    <source>
        <dbReference type="Proteomes" id="UP001489004"/>
    </source>
</evidence>
<evidence type="ECO:0000256" key="1">
    <source>
        <dbReference type="ARBA" id="ARBA00022723"/>
    </source>
</evidence>
<feature type="compositionally biased region" description="Basic and acidic residues" evidence="4">
    <location>
        <begin position="89"/>
        <end position="102"/>
    </location>
</feature>
<keyword evidence="5" id="KW-1133">Transmembrane helix</keyword>
<dbReference type="GO" id="GO:0008270">
    <property type="term" value="F:zinc ion binding"/>
    <property type="evidence" value="ECO:0007669"/>
    <property type="project" value="UniProtKB-KW"/>
</dbReference>
<evidence type="ECO:0000256" key="3">
    <source>
        <dbReference type="ARBA" id="ARBA00022833"/>
    </source>
</evidence>
<feature type="domain" description="RING-CH-type" evidence="6">
    <location>
        <begin position="170"/>
        <end position="236"/>
    </location>
</feature>
<keyword evidence="3" id="KW-0862">Zinc</keyword>
<accession>A0AAW1Q4P2</accession>
<protein>
    <recommendedName>
        <fullName evidence="6">RING-CH-type domain-containing protein</fullName>
    </recommendedName>
</protein>
<dbReference type="PANTHER" id="PTHR46158">
    <property type="entry name" value="OS02G0165000 PROTEIN"/>
    <property type="match status" value="1"/>
</dbReference>
<feature type="transmembrane region" description="Helical" evidence="5">
    <location>
        <begin position="309"/>
        <end position="329"/>
    </location>
</feature>